<name>W4VIS5_9BACI</name>
<dbReference type="Gene3D" id="1.20.5.5270">
    <property type="match status" value="1"/>
</dbReference>
<feature type="binding site" evidence="9 11">
    <location>
        <begin position="332"/>
        <end position="339"/>
    </location>
    <ligand>
        <name>ATP</name>
        <dbReference type="ChEBI" id="CHEBI:30616"/>
    </ligand>
</feature>
<dbReference type="InterPro" id="IPR008268">
    <property type="entry name" value="Peptidase_S16_AS"/>
</dbReference>
<evidence type="ECO:0000256" key="5">
    <source>
        <dbReference type="ARBA" id="ARBA00022801"/>
    </source>
</evidence>
<feature type="domain" description="Lon proteolytic" evidence="14">
    <location>
        <begin position="569"/>
        <end position="750"/>
    </location>
</feature>
<dbReference type="FunFam" id="3.30.230.10:FF:000010">
    <property type="entry name" value="Lon protease"/>
    <property type="match status" value="1"/>
</dbReference>
<dbReference type="SUPFAM" id="SSF52540">
    <property type="entry name" value="P-loop containing nucleoside triphosphate hydrolases"/>
    <property type="match status" value="1"/>
</dbReference>
<dbReference type="GO" id="GO:0016887">
    <property type="term" value="F:ATP hydrolysis activity"/>
    <property type="evidence" value="ECO:0007669"/>
    <property type="project" value="UniProtKB-UniRule"/>
</dbReference>
<dbReference type="PROSITE" id="PS01046">
    <property type="entry name" value="LON_SER"/>
    <property type="match status" value="1"/>
</dbReference>
<comment type="caution">
    <text evidence="16">The sequence shown here is derived from an EMBL/GenBank/DDBJ whole genome shotgun (WGS) entry which is preliminary data.</text>
</comment>
<dbReference type="GO" id="GO:0006515">
    <property type="term" value="P:protein quality control for misfolded or incompletely synthesized proteins"/>
    <property type="evidence" value="ECO:0007669"/>
    <property type="project" value="UniProtKB-UniRule"/>
</dbReference>
<dbReference type="CDD" id="cd19500">
    <property type="entry name" value="RecA-like_Lon"/>
    <property type="match status" value="1"/>
</dbReference>
<evidence type="ECO:0000313" key="17">
    <source>
        <dbReference type="Proteomes" id="UP000019102"/>
    </source>
</evidence>
<comment type="similarity">
    <text evidence="9 12 13">Belongs to the peptidase S16 family.</text>
</comment>
<dbReference type="NCBIfam" id="TIGR00763">
    <property type="entry name" value="lon"/>
    <property type="match status" value="1"/>
</dbReference>
<dbReference type="InterPro" id="IPR027417">
    <property type="entry name" value="P-loop_NTPase"/>
</dbReference>
<dbReference type="PROSITE" id="PS51786">
    <property type="entry name" value="LON_PROTEOLYTIC"/>
    <property type="match status" value="1"/>
</dbReference>
<evidence type="ECO:0000256" key="10">
    <source>
        <dbReference type="PIRSR" id="PIRSR001174-1"/>
    </source>
</evidence>
<dbReference type="InterPro" id="IPR046336">
    <property type="entry name" value="Lon_prtase_N_sf"/>
</dbReference>
<dbReference type="PIRSF" id="PIRSF001174">
    <property type="entry name" value="Lon_proteas"/>
    <property type="match status" value="1"/>
</dbReference>
<keyword evidence="8 9" id="KW-0346">Stress response</keyword>
<dbReference type="Pfam" id="PF02190">
    <property type="entry name" value="LON_substr_bdg"/>
    <property type="match status" value="1"/>
</dbReference>
<protein>
    <recommendedName>
        <fullName evidence="9">Lon protease</fullName>
        <ecNumber evidence="9">3.4.21.53</ecNumber>
    </recommendedName>
    <alternativeName>
        <fullName evidence="9">ATP-dependent protease La</fullName>
    </alternativeName>
</protein>
<evidence type="ECO:0000256" key="4">
    <source>
        <dbReference type="ARBA" id="ARBA00022741"/>
    </source>
</evidence>
<dbReference type="GO" id="GO:0005524">
    <property type="term" value="F:ATP binding"/>
    <property type="evidence" value="ECO:0007669"/>
    <property type="project" value="UniProtKB-UniRule"/>
</dbReference>
<dbReference type="InterPro" id="IPR003593">
    <property type="entry name" value="AAA+_ATPase"/>
</dbReference>
<dbReference type="SMART" id="SM00382">
    <property type="entry name" value="AAA"/>
    <property type="match status" value="1"/>
</dbReference>
<keyword evidence="5 9" id="KW-0378">Hydrolase</keyword>
<evidence type="ECO:0000259" key="14">
    <source>
        <dbReference type="PROSITE" id="PS51786"/>
    </source>
</evidence>
<dbReference type="InterPro" id="IPR020568">
    <property type="entry name" value="Ribosomal_Su5_D2-typ_SF"/>
</dbReference>
<dbReference type="GO" id="GO:0004176">
    <property type="term" value="F:ATP-dependent peptidase activity"/>
    <property type="evidence" value="ECO:0007669"/>
    <property type="project" value="UniProtKB-UniRule"/>
</dbReference>
<feature type="domain" description="Lon N-terminal" evidence="15">
    <location>
        <begin position="1"/>
        <end position="180"/>
    </location>
</feature>
<comment type="subcellular location">
    <subcellularLocation>
        <location evidence="1 9">Cytoplasm</location>
    </subcellularLocation>
</comment>
<dbReference type="Pfam" id="PF05362">
    <property type="entry name" value="Lon_C"/>
    <property type="match status" value="1"/>
</dbReference>
<keyword evidence="17" id="KW-1185">Reference proteome</keyword>
<dbReference type="GO" id="GO:0004252">
    <property type="term" value="F:serine-type endopeptidase activity"/>
    <property type="evidence" value="ECO:0007669"/>
    <property type="project" value="UniProtKB-UniRule"/>
</dbReference>
<dbReference type="FunFam" id="3.40.50.300:FF:000382">
    <property type="entry name" value="Lon protease homolog 2, peroxisomal"/>
    <property type="match status" value="1"/>
</dbReference>
<dbReference type="EC" id="3.4.21.53" evidence="9"/>
<dbReference type="PRINTS" id="PR00830">
    <property type="entry name" value="ENDOLAPTASE"/>
</dbReference>
<dbReference type="GO" id="GO:0043565">
    <property type="term" value="F:sequence-specific DNA binding"/>
    <property type="evidence" value="ECO:0007669"/>
    <property type="project" value="UniProtKB-UniRule"/>
</dbReference>
<dbReference type="SMART" id="SM00464">
    <property type="entry name" value="LON"/>
    <property type="match status" value="1"/>
</dbReference>
<comment type="induction">
    <text evidence="9">By heat shock.</text>
</comment>
<dbReference type="InterPro" id="IPR003111">
    <property type="entry name" value="Lon_prtase_N"/>
</dbReference>
<keyword evidence="7 9" id="KW-0067">ATP-binding</keyword>
<evidence type="ECO:0000256" key="3">
    <source>
        <dbReference type="ARBA" id="ARBA00022670"/>
    </source>
</evidence>
<keyword evidence="6 9" id="KW-0720">Serine protease</keyword>
<dbReference type="GO" id="GO:0005737">
    <property type="term" value="C:cytoplasm"/>
    <property type="evidence" value="ECO:0007669"/>
    <property type="project" value="UniProtKB-SubCell"/>
</dbReference>
<accession>W4VIS5</accession>
<dbReference type="FunFam" id="1.20.5.5270:FF:000002">
    <property type="entry name" value="Lon protease homolog"/>
    <property type="match status" value="1"/>
</dbReference>
<dbReference type="SUPFAM" id="SSF88697">
    <property type="entry name" value="PUA domain-like"/>
    <property type="match status" value="1"/>
</dbReference>
<evidence type="ECO:0000256" key="7">
    <source>
        <dbReference type="ARBA" id="ARBA00022840"/>
    </source>
</evidence>
<comment type="catalytic activity">
    <reaction evidence="9 12">
        <text>Hydrolysis of proteins in presence of ATP.</text>
        <dbReference type="EC" id="3.4.21.53"/>
    </reaction>
</comment>
<gene>
    <name evidence="9" type="primary">lon</name>
    <name evidence="16" type="ORF">JCM21714_1669</name>
</gene>
<dbReference type="InterPro" id="IPR027065">
    <property type="entry name" value="Lon_Prtase"/>
</dbReference>
<dbReference type="EMBL" id="BAVS01000006">
    <property type="protein sequence ID" value="GAE92659.1"/>
    <property type="molecule type" value="Genomic_DNA"/>
</dbReference>
<feature type="active site" evidence="9 10">
    <location>
        <position position="656"/>
    </location>
</feature>
<dbReference type="Pfam" id="PF22667">
    <property type="entry name" value="Lon_lid"/>
    <property type="match status" value="1"/>
</dbReference>
<evidence type="ECO:0000256" key="6">
    <source>
        <dbReference type="ARBA" id="ARBA00022825"/>
    </source>
</evidence>
<reference evidence="16 17" key="1">
    <citation type="journal article" date="2014" name="Genome Announc.">
        <title>Draft Genome Sequence of the Boron-Tolerant and Moderately Halotolerant Bacterium Gracilibacillus boraciitolerans JCM 21714T.</title>
        <authorList>
            <person name="Ahmed I."/>
            <person name="Oshima K."/>
            <person name="Suda W."/>
            <person name="Kitamura K."/>
            <person name="Iida T."/>
            <person name="Ohmori Y."/>
            <person name="Fujiwara T."/>
            <person name="Hattori M."/>
            <person name="Ohkuma M."/>
        </authorList>
    </citation>
    <scope>NUCLEOTIDE SEQUENCE [LARGE SCALE GENOMIC DNA]</scope>
    <source>
        <strain evidence="16 17">JCM 21714</strain>
    </source>
</reference>
<evidence type="ECO:0000256" key="8">
    <source>
        <dbReference type="ARBA" id="ARBA00023016"/>
    </source>
</evidence>
<evidence type="ECO:0000259" key="15">
    <source>
        <dbReference type="PROSITE" id="PS51787"/>
    </source>
</evidence>
<feature type="active site" evidence="9 10">
    <location>
        <position position="699"/>
    </location>
</feature>
<keyword evidence="2 9" id="KW-0963">Cytoplasm</keyword>
<dbReference type="AlphaFoldDB" id="W4VIS5"/>
<dbReference type="Pfam" id="PF00004">
    <property type="entry name" value="AAA"/>
    <property type="match status" value="1"/>
</dbReference>
<dbReference type="OrthoDB" id="9803599at2"/>
<dbReference type="Gene3D" id="1.10.8.60">
    <property type="match status" value="1"/>
</dbReference>
<dbReference type="InterPro" id="IPR015947">
    <property type="entry name" value="PUA-like_sf"/>
</dbReference>
<proteinExistence type="evidence at transcript level"/>
<evidence type="ECO:0000256" key="13">
    <source>
        <dbReference type="RuleBase" id="RU000591"/>
    </source>
</evidence>
<dbReference type="STRING" id="1298598.JCM21714_1669"/>
<dbReference type="Gene3D" id="3.30.230.10">
    <property type="match status" value="1"/>
</dbReference>
<evidence type="ECO:0000256" key="1">
    <source>
        <dbReference type="ARBA" id="ARBA00004496"/>
    </source>
</evidence>
<organism evidence="16 17">
    <name type="scientific">Gracilibacillus boraciitolerans JCM 21714</name>
    <dbReference type="NCBI Taxonomy" id="1298598"/>
    <lineage>
        <taxon>Bacteria</taxon>
        <taxon>Bacillati</taxon>
        <taxon>Bacillota</taxon>
        <taxon>Bacilli</taxon>
        <taxon>Bacillales</taxon>
        <taxon>Bacillaceae</taxon>
        <taxon>Gracilibacillus</taxon>
    </lineage>
</organism>
<dbReference type="NCBIfam" id="NF008053">
    <property type="entry name" value="PRK10787.1"/>
    <property type="match status" value="1"/>
</dbReference>
<dbReference type="PROSITE" id="PS51787">
    <property type="entry name" value="LON_N"/>
    <property type="match status" value="1"/>
</dbReference>
<evidence type="ECO:0000256" key="12">
    <source>
        <dbReference type="PROSITE-ProRule" id="PRU01122"/>
    </source>
</evidence>
<comment type="subunit">
    <text evidence="9">Homohexamer. Organized in a ring with a central cavity.</text>
</comment>
<comment type="function">
    <text evidence="9">ATP-dependent serine protease that mediates the selective degradation of mutant and abnormal proteins as well as certain short-lived regulatory proteins. Required for cellular homeostasis and for survival from DNA damage and developmental changes induced by stress. Degrades polypeptides processively to yield small peptide fragments that are 5 to 10 amino acids long. Binds to DNA in a double-stranded, site-specific manner.</text>
</comment>
<dbReference type="GO" id="GO:0034605">
    <property type="term" value="P:cellular response to heat"/>
    <property type="evidence" value="ECO:0007669"/>
    <property type="project" value="UniProtKB-UniRule"/>
</dbReference>
<dbReference type="InterPro" id="IPR004815">
    <property type="entry name" value="Lon_bac/euk-typ"/>
</dbReference>
<dbReference type="InterPro" id="IPR054594">
    <property type="entry name" value="Lon_lid"/>
</dbReference>
<dbReference type="Gene3D" id="2.30.130.40">
    <property type="entry name" value="LON domain-like"/>
    <property type="match status" value="1"/>
</dbReference>
<keyword evidence="4 9" id="KW-0547">Nucleotide-binding</keyword>
<sequence length="753" mass="84651">MVIHLDVGREKSIESLEKAMMNDQQIFLAAQKESAIDEPSPDDIHKIGAVAKVNQMLKLPNGTMRVLVEGLYRAEIQQFIKDEKQFFVEINKIEDVHHKKAEEDALRRALLEQFEYYTKISKKVSKESLASVIDIEEPSRFADVVASHITLKMSDKQEILETKDVIIRLKRLLDIISNEKEVLELERKIGQRVKKSMEETQKEYYLREQMKAIQNELGDKDGKTGEIASLRKKLEKKKLPDRIVQLVEKELNRYERVPQSSAESSVIRNYIDWILALPWTEETEDNLDIKHAENILDEDHYGLEKVKERVLEYLAVQQLTNSLKGPILCLVGPPGVGKTSLAKSVARAIDRHFVRISLGGVRDEAEIRGHRRTYVGALPGRIIQGMKKAETINPVFLLDEIDKMSNDFRGDPSAAMLEVLDPEQNNTFSDHYLEETYDLSKVMFVATANTLATVPRPLFDRMEVISIAGGYTELEKLHIAKNHLLTKQLRENGLKKRHLQIRDDALLKLIRVYTREAGVRGLERQLASICRKAAKIIVSKEKQRVIVTEKQLEAILGKPMFRYGIMEEENQIGAATGLAYTTAGGDILSIEVSLSKGKGKLTLTGKLGDVMKESAQAAFSYIRSRADKFKIDPDFNENYDIHIHVPEGATPKDGPSAGITIATALVSALTGRAVRKEVGMTGEITLRGRVLPIGGLKEKSLSAHRAGITTIIIPADNKKDLDDIPESVREGLTFIPVDHLDTVLEYALLGGFT</sequence>
<dbReference type="Gene3D" id="1.20.58.1480">
    <property type="match status" value="1"/>
</dbReference>
<dbReference type="PANTHER" id="PTHR10046">
    <property type="entry name" value="ATP DEPENDENT LON PROTEASE FAMILY MEMBER"/>
    <property type="match status" value="1"/>
</dbReference>
<evidence type="ECO:0000313" key="16">
    <source>
        <dbReference type="EMBL" id="GAE92659.1"/>
    </source>
</evidence>
<dbReference type="Proteomes" id="UP000019102">
    <property type="component" value="Unassembled WGS sequence"/>
</dbReference>
<evidence type="ECO:0000256" key="11">
    <source>
        <dbReference type="PIRSR" id="PIRSR001174-2"/>
    </source>
</evidence>
<dbReference type="Gene3D" id="3.40.50.300">
    <property type="entry name" value="P-loop containing nucleotide triphosphate hydrolases"/>
    <property type="match status" value="1"/>
</dbReference>
<dbReference type="eggNOG" id="COG0466">
    <property type="taxonomic scope" value="Bacteria"/>
</dbReference>
<dbReference type="SUPFAM" id="SSF54211">
    <property type="entry name" value="Ribosomal protein S5 domain 2-like"/>
    <property type="match status" value="1"/>
</dbReference>
<keyword evidence="3 9" id="KW-0645">Protease</keyword>
<dbReference type="InterPro" id="IPR027543">
    <property type="entry name" value="Lon_bac"/>
</dbReference>
<dbReference type="InterPro" id="IPR014721">
    <property type="entry name" value="Ribsml_uS5_D2-typ_fold_subgr"/>
</dbReference>
<dbReference type="RefSeq" id="WP_084040607.1">
    <property type="nucleotide sequence ID" value="NZ_BAVS01000006.1"/>
</dbReference>
<dbReference type="HAMAP" id="MF_01973">
    <property type="entry name" value="lon_bact"/>
    <property type="match status" value="1"/>
</dbReference>
<evidence type="ECO:0000256" key="2">
    <source>
        <dbReference type="ARBA" id="ARBA00022490"/>
    </source>
</evidence>
<dbReference type="InterPro" id="IPR008269">
    <property type="entry name" value="Lon_proteolytic"/>
</dbReference>
<dbReference type="InterPro" id="IPR003959">
    <property type="entry name" value="ATPase_AAA_core"/>
</dbReference>
<evidence type="ECO:0000256" key="9">
    <source>
        <dbReference type="HAMAP-Rule" id="MF_01973"/>
    </source>
</evidence>